<dbReference type="VEuPathDB" id="FungiDB:RhiirFUN_023435"/>
<gene>
    <name evidence="1" type="ORF">GLOIN_2v1885045</name>
</gene>
<evidence type="ECO:0008006" key="3">
    <source>
        <dbReference type="Google" id="ProtNLM"/>
    </source>
</evidence>
<sequence>MSTLVEDVLRLILEELKYDRISLHSCILVNKTWCKMTVPILWKNPGQNLLNDNSKNLLFNIIILHLSNESRNFLKKQEIDLFKDIIESYKHPLLFNYISYWRYLNIHLLKSMIVSIKNIKNFDKTEIPIIRNEIFNLFINNNRNTKFLRLCFPQQFDYQLHRISGAEHCFSKLESFRCYANTNKYILEGLAGISKSIKKLIFDIMYSINSGIIKLIEAQNNLKEVHFIDHTINLRDESFSRPLEESLIKHANTIQYLRIDWKPNTEILSYLVNLISLDINLSLVRDINWNHLEKLSLPLLKFLRTQKVPSRILSNIIENTKGYLTEISILYEGINDKKLIPTIYHNCPNLKYLKLSLSVRNIIEFENLLNNCQLLNGLVVDIYDHIIKFDWDKLFKILSKSSPISLIKFKFSSNRIISLETLKLFFDNWKNRNPMFLHIIPMYCFTRAEQRKQKQQELQQLENLIKEYKVKEMIKRYYVDSHGSAFEDFEWIQRRSDAYIEF</sequence>
<evidence type="ECO:0000313" key="1">
    <source>
        <dbReference type="EMBL" id="POG59456.1"/>
    </source>
</evidence>
<reference evidence="1 2" key="1">
    <citation type="journal article" date="2013" name="Proc. Natl. Acad. Sci. U.S.A.">
        <title>Genome of an arbuscular mycorrhizal fungus provides insight into the oldest plant symbiosis.</title>
        <authorList>
            <person name="Tisserant E."/>
            <person name="Malbreil M."/>
            <person name="Kuo A."/>
            <person name="Kohler A."/>
            <person name="Symeonidi A."/>
            <person name="Balestrini R."/>
            <person name="Charron P."/>
            <person name="Duensing N."/>
            <person name="Frei Dit Frey N."/>
            <person name="Gianinazzi-Pearson V."/>
            <person name="Gilbert L.B."/>
            <person name="Handa Y."/>
            <person name="Herr J.R."/>
            <person name="Hijri M."/>
            <person name="Koul R."/>
            <person name="Kawaguchi M."/>
            <person name="Krajinski F."/>
            <person name="Lammers P.J."/>
            <person name="Masclaux F.G."/>
            <person name="Murat C."/>
            <person name="Morin E."/>
            <person name="Ndikumana S."/>
            <person name="Pagni M."/>
            <person name="Petitpierre D."/>
            <person name="Requena N."/>
            <person name="Rosikiewicz P."/>
            <person name="Riley R."/>
            <person name="Saito K."/>
            <person name="San Clemente H."/>
            <person name="Shapiro H."/>
            <person name="van Tuinen D."/>
            <person name="Becard G."/>
            <person name="Bonfante P."/>
            <person name="Paszkowski U."/>
            <person name="Shachar-Hill Y.Y."/>
            <person name="Tuskan G.A."/>
            <person name="Young P.W."/>
            <person name="Sanders I.R."/>
            <person name="Henrissat B."/>
            <person name="Rensing S.A."/>
            <person name="Grigoriev I.V."/>
            <person name="Corradi N."/>
            <person name="Roux C."/>
            <person name="Martin F."/>
        </authorList>
    </citation>
    <scope>NUCLEOTIDE SEQUENCE [LARGE SCALE GENOMIC DNA]</scope>
    <source>
        <strain evidence="1 2">DAOM 197198</strain>
    </source>
</reference>
<organism evidence="1 2">
    <name type="scientific">Rhizophagus irregularis (strain DAOM 181602 / DAOM 197198 / MUCL 43194)</name>
    <name type="common">Arbuscular mycorrhizal fungus</name>
    <name type="synonym">Glomus intraradices</name>
    <dbReference type="NCBI Taxonomy" id="747089"/>
    <lineage>
        <taxon>Eukaryota</taxon>
        <taxon>Fungi</taxon>
        <taxon>Fungi incertae sedis</taxon>
        <taxon>Mucoromycota</taxon>
        <taxon>Glomeromycotina</taxon>
        <taxon>Glomeromycetes</taxon>
        <taxon>Glomerales</taxon>
        <taxon>Glomeraceae</taxon>
        <taxon>Rhizophagus</taxon>
    </lineage>
</organism>
<dbReference type="InterPro" id="IPR032675">
    <property type="entry name" value="LRR_dom_sf"/>
</dbReference>
<proteinExistence type="predicted"/>
<evidence type="ECO:0000313" key="2">
    <source>
        <dbReference type="Proteomes" id="UP000018888"/>
    </source>
</evidence>
<accession>A0A2H5TSF0</accession>
<comment type="caution">
    <text evidence="1">The sequence shown here is derived from an EMBL/GenBank/DDBJ whole genome shotgun (WGS) entry which is preliminary data.</text>
</comment>
<dbReference type="Gene3D" id="3.80.10.10">
    <property type="entry name" value="Ribonuclease Inhibitor"/>
    <property type="match status" value="1"/>
</dbReference>
<reference evidence="1 2" key="2">
    <citation type="journal article" date="2018" name="New Phytol.">
        <title>High intraspecific genome diversity in the model arbuscular mycorrhizal symbiont Rhizophagus irregularis.</title>
        <authorList>
            <person name="Chen E.C.H."/>
            <person name="Morin E."/>
            <person name="Beaudet D."/>
            <person name="Noel J."/>
            <person name="Yildirir G."/>
            <person name="Ndikumana S."/>
            <person name="Charron P."/>
            <person name="St-Onge C."/>
            <person name="Giorgi J."/>
            <person name="Kruger M."/>
            <person name="Marton T."/>
            <person name="Ropars J."/>
            <person name="Grigoriev I.V."/>
            <person name="Hainaut M."/>
            <person name="Henrissat B."/>
            <person name="Roux C."/>
            <person name="Martin F."/>
            <person name="Corradi N."/>
        </authorList>
    </citation>
    <scope>NUCLEOTIDE SEQUENCE [LARGE SCALE GENOMIC DNA]</scope>
    <source>
        <strain evidence="1 2">DAOM 197198</strain>
    </source>
</reference>
<dbReference type="EMBL" id="AUPC02000449">
    <property type="protein sequence ID" value="POG59456.1"/>
    <property type="molecule type" value="Genomic_DNA"/>
</dbReference>
<name>A0A2H5TSF0_RHIID</name>
<dbReference type="AlphaFoldDB" id="A0A2H5TSF0"/>
<keyword evidence="2" id="KW-1185">Reference proteome</keyword>
<protein>
    <recommendedName>
        <fullName evidence="3">F-box domain-containing protein</fullName>
    </recommendedName>
</protein>
<dbReference type="Proteomes" id="UP000018888">
    <property type="component" value="Unassembled WGS sequence"/>
</dbReference>